<reference evidence="4" key="1">
    <citation type="submission" date="2022-04" db="EMBL/GenBank/DDBJ databases">
        <title>Roseibium sp. CAU 1639 isolated from mud.</title>
        <authorList>
            <person name="Kim W."/>
        </authorList>
    </citation>
    <scope>NUCLEOTIDE SEQUENCE</scope>
    <source>
        <strain evidence="4">CAU 1639</strain>
    </source>
</reference>
<dbReference type="EMBL" id="JALNMJ010000002">
    <property type="protein sequence ID" value="MCK7611140.1"/>
    <property type="molecule type" value="Genomic_DNA"/>
</dbReference>
<dbReference type="InterPro" id="IPR001638">
    <property type="entry name" value="Solute-binding_3/MltF_N"/>
</dbReference>
<evidence type="ECO:0000313" key="4">
    <source>
        <dbReference type="EMBL" id="MCK7611140.1"/>
    </source>
</evidence>
<dbReference type="Gene3D" id="3.40.190.10">
    <property type="entry name" value="Periplasmic binding protein-like II"/>
    <property type="match status" value="2"/>
</dbReference>
<dbReference type="RefSeq" id="WP_248150583.1">
    <property type="nucleotide sequence ID" value="NZ_JALNMJ010000002.1"/>
</dbReference>
<organism evidence="4 5">
    <name type="scientific">Roseibium sediminicola</name>
    <dbReference type="NCBI Taxonomy" id="2933272"/>
    <lineage>
        <taxon>Bacteria</taxon>
        <taxon>Pseudomonadati</taxon>
        <taxon>Pseudomonadota</taxon>
        <taxon>Alphaproteobacteria</taxon>
        <taxon>Hyphomicrobiales</taxon>
        <taxon>Stappiaceae</taxon>
        <taxon>Roseibium</taxon>
    </lineage>
</organism>
<dbReference type="PANTHER" id="PTHR35936:SF25">
    <property type="entry name" value="ABC TRANSPORTER SUBSTRATE-BINDING PROTEIN"/>
    <property type="match status" value="1"/>
</dbReference>
<proteinExistence type="predicted"/>
<protein>
    <submittedName>
        <fullName evidence="4">Transporter substrate-binding domain-containing protein</fullName>
    </submittedName>
</protein>
<evidence type="ECO:0000256" key="2">
    <source>
        <dbReference type="SAM" id="SignalP"/>
    </source>
</evidence>
<evidence type="ECO:0000259" key="3">
    <source>
        <dbReference type="Pfam" id="PF00497"/>
    </source>
</evidence>
<comment type="caution">
    <text evidence="4">The sequence shown here is derived from an EMBL/GenBank/DDBJ whole genome shotgun (WGS) entry which is preliminary data.</text>
</comment>
<dbReference type="Proteomes" id="UP001431221">
    <property type="component" value="Unassembled WGS sequence"/>
</dbReference>
<gene>
    <name evidence="4" type="ORF">M0H32_03110</name>
</gene>
<name>A0ABT0GQJ4_9HYPH</name>
<sequence length="249" mass="27296">MRKRLFTTGKILLLLSAMFLTLPGHAEEPLTLSTGDDYPPFSDVRLPGGGIATQIVTAVMEDTGLPYRIDVLPWPRAYELALRGKYTASFAWFESQERRSKMLYSEPIATVLSKAFMAKGRAGGKTNISQLEGAVFCVPHGYTVIVPVLEMVELGLAQVSSPTDLTACLNMVKAGHVDVVVGSERVLLYLAGQMGMGRSDFDILEDVVAASPLHMLAPRDQDGSAEFIRRFNASLRKLKEAKTLDQFLN</sequence>
<feature type="chain" id="PRO_5046545975" evidence="2">
    <location>
        <begin position="27"/>
        <end position="249"/>
    </location>
</feature>
<feature type="signal peptide" evidence="2">
    <location>
        <begin position="1"/>
        <end position="26"/>
    </location>
</feature>
<dbReference type="PANTHER" id="PTHR35936">
    <property type="entry name" value="MEMBRANE-BOUND LYTIC MUREIN TRANSGLYCOSYLASE F"/>
    <property type="match status" value="1"/>
</dbReference>
<keyword evidence="5" id="KW-1185">Reference proteome</keyword>
<accession>A0ABT0GQJ4</accession>
<dbReference type="SUPFAM" id="SSF53850">
    <property type="entry name" value="Periplasmic binding protein-like II"/>
    <property type="match status" value="1"/>
</dbReference>
<feature type="domain" description="Solute-binding protein family 3/N-terminal" evidence="3">
    <location>
        <begin position="31"/>
        <end position="247"/>
    </location>
</feature>
<evidence type="ECO:0000256" key="1">
    <source>
        <dbReference type="ARBA" id="ARBA00022729"/>
    </source>
</evidence>
<evidence type="ECO:0000313" key="5">
    <source>
        <dbReference type="Proteomes" id="UP001431221"/>
    </source>
</evidence>
<keyword evidence="1 2" id="KW-0732">Signal</keyword>
<dbReference type="Pfam" id="PF00497">
    <property type="entry name" value="SBP_bac_3"/>
    <property type="match status" value="1"/>
</dbReference>